<dbReference type="EMBL" id="CP009513">
    <property type="protein sequence ID" value="AKB67443.1"/>
    <property type="molecule type" value="Genomic_DNA"/>
</dbReference>
<sequence length="59" mass="6793">MPVLRVSEDDLKKVFDNTRYWITAYQNENIVGCGRLISDGVLYAFVCDIIVIPDNQNKE</sequence>
<dbReference type="GO" id="GO:0016740">
    <property type="term" value="F:transferase activity"/>
    <property type="evidence" value="ECO:0007669"/>
    <property type="project" value="UniProtKB-KW"/>
</dbReference>
<dbReference type="AlphaFoldDB" id="A0A0E3RP72"/>
<gene>
    <name evidence="1" type="ORF">MSMAL_0900</name>
</gene>
<evidence type="ECO:0000313" key="2">
    <source>
        <dbReference type="Proteomes" id="UP000033063"/>
    </source>
</evidence>
<reference evidence="1 2" key="1">
    <citation type="submission" date="2014-07" db="EMBL/GenBank/DDBJ databases">
        <title>Methanogenic archaea and the global carbon cycle.</title>
        <authorList>
            <person name="Henriksen J.R."/>
            <person name="Luke J."/>
            <person name="Reinhart S."/>
            <person name="Benedict M.N."/>
            <person name="Youngblut N.D."/>
            <person name="Metcalf M.E."/>
            <person name="Whitaker R.J."/>
            <person name="Metcalf W.W."/>
        </authorList>
    </citation>
    <scope>NUCLEOTIDE SEQUENCE [LARGE SCALE GENOMIC DNA]</scope>
    <source>
        <strain evidence="1 2">LYC</strain>
    </source>
</reference>
<accession>A0A0E3RP72</accession>
<protein>
    <submittedName>
        <fullName evidence="1">Acetyltransferase (GNAT) family protein</fullName>
    </submittedName>
</protein>
<name>A0A0E3RP72_METMZ</name>
<dbReference type="InterPro" id="IPR016181">
    <property type="entry name" value="Acyl_CoA_acyltransferase"/>
</dbReference>
<dbReference type="Gene3D" id="3.40.630.30">
    <property type="match status" value="1"/>
</dbReference>
<evidence type="ECO:0000313" key="1">
    <source>
        <dbReference type="EMBL" id="AKB67443.1"/>
    </source>
</evidence>
<dbReference type="SUPFAM" id="SSF55729">
    <property type="entry name" value="Acyl-CoA N-acyltransferases (Nat)"/>
    <property type="match status" value="1"/>
</dbReference>
<dbReference type="HOGENOM" id="CLU_2949324_0_0_2"/>
<keyword evidence="1" id="KW-0808">Transferase</keyword>
<organism evidence="1 2">
    <name type="scientific">Methanosarcina mazei LYC</name>
    <dbReference type="NCBI Taxonomy" id="1434114"/>
    <lineage>
        <taxon>Archaea</taxon>
        <taxon>Methanobacteriati</taxon>
        <taxon>Methanobacteriota</taxon>
        <taxon>Stenosarchaea group</taxon>
        <taxon>Methanomicrobia</taxon>
        <taxon>Methanosarcinales</taxon>
        <taxon>Methanosarcinaceae</taxon>
        <taxon>Methanosarcina</taxon>
    </lineage>
</organism>
<dbReference type="Proteomes" id="UP000033063">
    <property type="component" value="Chromosome"/>
</dbReference>
<proteinExistence type="predicted"/>
<dbReference type="PATRIC" id="fig|1434114.4.peg.1110"/>